<dbReference type="FunFam" id="3.30.479.30:FF:000004">
    <property type="entry name" value="Putative membrane protease family, stomatin"/>
    <property type="match status" value="1"/>
</dbReference>
<dbReference type="Gene3D" id="6.10.250.2090">
    <property type="match status" value="1"/>
</dbReference>
<dbReference type="GO" id="GO:0005886">
    <property type="term" value="C:plasma membrane"/>
    <property type="evidence" value="ECO:0007669"/>
    <property type="project" value="InterPro"/>
</dbReference>
<proteinExistence type="inferred from homology"/>
<dbReference type="InterPro" id="IPR001972">
    <property type="entry name" value="Stomatin_HflK_fam"/>
</dbReference>
<dbReference type="AlphaFoldDB" id="W4L2E8"/>
<dbReference type="PRINTS" id="PR00721">
    <property type="entry name" value="STOMATIN"/>
</dbReference>
<protein>
    <submittedName>
        <fullName evidence="4">Membrane protein</fullName>
    </submittedName>
</protein>
<dbReference type="SMART" id="SM00244">
    <property type="entry name" value="PHB"/>
    <property type="match status" value="1"/>
</dbReference>
<sequence length="209" mass="23586">KFQGVRGPGIIIVIPVIERMFRINTRLVTVDVPPQDIITKDNVTMNVNAVVFFRVLSPREAVVNVENFYDATYQKAQTVLRNVLGQTELDELLTGRDSINAQLQSILDAETDQWGIKVESVEIKHVDLPQEMQRAMARQAEAERERRAKIISAEGEYQASTRLSEAADVMGRHPMSLQLRFLQTLSEVATENNSTLIFPVPIDLVKPLM</sequence>
<accession>W4L2E8</accession>
<dbReference type="InterPro" id="IPR001107">
    <property type="entry name" value="Band_7"/>
</dbReference>
<dbReference type="HOGENOM" id="CLU_024949_3_0_7"/>
<gene>
    <name evidence="4" type="ORF">ETSY2_54585</name>
</gene>
<dbReference type="InterPro" id="IPR036013">
    <property type="entry name" value="Band_7/SPFH_dom_sf"/>
</dbReference>
<feature type="non-terminal residue" evidence="4">
    <location>
        <position position="209"/>
    </location>
</feature>
<dbReference type="GO" id="GO:0098552">
    <property type="term" value="C:side of membrane"/>
    <property type="evidence" value="ECO:0007669"/>
    <property type="project" value="UniProtKB-ARBA"/>
</dbReference>
<dbReference type="EMBL" id="AZHX01003100">
    <property type="protein sequence ID" value="ETW92084.1"/>
    <property type="molecule type" value="Genomic_DNA"/>
</dbReference>
<dbReference type="SUPFAM" id="SSF117892">
    <property type="entry name" value="Band 7/SPFH domain"/>
    <property type="match status" value="1"/>
</dbReference>
<evidence type="ECO:0000256" key="2">
    <source>
        <dbReference type="ARBA" id="ARBA00008164"/>
    </source>
</evidence>
<dbReference type="Gene3D" id="3.30.479.30">
    <property type="entry name" value="Band 7 domain"/>
    <property type="match status" value="1"/>
</dbReference>
<comment type="similarity">
    <text evidence="2">Belongs to the band 7/mec-2 family.</text>
</comment>
<feature type="domain" description="Band 7" evidence="3">
    <location>
        <begin position="1"/>
        <end position="140"/>
    </location>
</feature>
<evidence type="ECO:0000256" key="1">
    <source>
        <dbReference type="ARBA" id="ARBA00004167"/>
    </source>
</evidence>
<evidence type="ECO:0000259" key="3">
    <source>
        <dbReference type="SMART" id="SM00244"/>
    </source>
</evidence>
<dbReference type="PANTHER" id="PTHR10264">
    <property type="entry name" value="BAND 7 PROTEIN-RELATED"/>
    <property type="match status" value="1"/>
</dbReference>
<dbReference type="InterPro" id="IPR043202">
    <property type="entry name" value="Band-7_stomatin-like"/>
</dbReference>
<dbReference type="Pfam" id="PF01145">
    <property type="entry name" value="Band_7"/>
    <property type="match status" value="1"/>
</dbReference>
<dbReference type="CDD" id="cd08826">
    <property type="entry name" value="SPFH_eoslipins_u1"/>
    <property type="match status" value="1"/>
</dbReference>
<comment type="caution">
    <text evidence="4">The sequence shown here is derived from an EMBL/GenBank/DDBJ whole genome shotgun (WGS) entry which is preliminary data.</text>
</comment>
<name>W4L2E8_9BACT</name>
<reference evidence="4 5" key="1">
    <citation type="journal article" date="2014" name="Nature">
        <title>An environmental bacterial taxon with a large and distinct metabolic repertoire.</title>
        <authorList>
            <person name="Wilson M.C."/>
            <person name="Mori T."/>
            <person name="Ruckert C."/>
            <person name="Uria A.R."/>
            <person name="Helf M.J."/>
            <person name="Takada K."/>
            <person name="Gernert C."/>
            <person name="Steffens U.A."/>
            <person name="Heycke N."/>
            <person name="Schmitt S."/>
            <person name="Rinke C."/>
            <person name="Helfrich E.J."/>
            <person name="Brachmann A.O."/>
            <person name="Gurgui C."/>
            <person name="Wakimoto T."/>
            <person name="Kracht M."/>
            <person name="Crusemann M."/>
            <person name="Hentschel U."/>
            <person name="Abe I."/>
            <person name="Matsunaga S."/>
            <person name="Kalinowski J."/>
            <person name="Takeyama H."/>
            <person name="Piel J."/>
        </authorList>
    </citation>
    <scope>NUCLEOTIDE SEQUENCE [LARGE SCALE GENOMIC DNA]</scope>
    <source>
        <strain evidence="5">TSY2</strain>
    </source>
</reference>
<dbReference type="Proteomes" id="UP000019140">
    <property type="component" value="Unassembled WGS sequence"/>
</dbReference>
<evidence type="ECO:0000313" key="5">
    <source>
        <dbReference type="Proteomes" id="UP000019140"/>
    </source>
</evidence>
<organism evidence="4 5">
    <name type="scientific">Candidatus Entotheonella gemina</name>
    <dbReference type="NCBI Taxonomy" id="1429439"/>
    <lineage>
        <taxon>Bacteria</taxon>
        <taxon>Pseudomonadati</taxon>
        <taxon>Nitrospinota/Tectimicrobiota group</taxon>
        <taxon>Candidatus Tectimicrobiota</taxon>
        <taxon>Candidatus Entotheonellia</taxon>
        <taxon>Candidatus Entotheonellales</taxon>
        <taxon>Candidatus Entotheonellaceae</taxon>
        <taxon>Candidatus Entotheonella</taxon>
    </lineage>
</organism>
<evidence type="ECO:0000313" key="4">
    <source>
        <dbReference type="EMBL" id="ETW92084.1"/>
    </source>
</evidence>
<keyword evidence="5" id="KW-1185">Reference proteome</keyword>
<comment type="subcellular location">
    <subcellularLocation>
        <location evidence="1">Membrane</location>
        <topology evidence="1">Single-pass membrane protein</topology>
    </subcellularLocation>
</comment>
<feature type="non-terminal residue" evidence="4">
    <location>
        <position position="1"/>
    </location>
</feature>
<dbReference type="PANTHER" id="PTHR10264:SF19">
    <property type="entry name" value="AT06885P-RELATED"/>
    <property type="match status" value="1"/>
</dbReference>